<feature type="domain" description="BAAT/Acyl-CoA thioester hydrolase C-terminal" evidence="4">
    <location>
        <begin position="210"/>
        <end position="437"/>
    </location>
</feature>
<dbReference type="InterPro" id="IPR042490">
    <property type="entry name" value="Thio_Ohase/BAAT_N"/>
</dbReference>
<dbReference type="Gene3D" id="2.60.40.2240">
    <property type="entry name" value="Acyl-CoA thioester hydrolase/BAAT N-terminal domain"/>
    <property type="match status" value="1"/>
</dbReference>
<dbReference type="Proteomes" id="UP000216533">
    <property type="component" value="Unassembled WGS sequence"/>
</dbReference>
<dbReference type="InterPro" id="IPR029058">
    <property type="entry name" value="AB_hydrolase_fold"/>
</dbReference>
<comment type="similarity">
    <text evidence="1">Belongs to the C/M/P thioester hydrolase family.</text>
</comment>
<dbReference type="EMBL" id="NMVI01000015">
    <property type="protein sequence ID" value="OYN87955.1"/>
    <property type="molecule type" value="Genomic_DNA"/>
</dbReference>
<evidence type="ECO:0000256" key="2">
    <source>
        <dbReference type="PIRSR" id="PIRSR016521-1"/>
    </source>
</evidence>
<feature type="active site" description="Charge relay system" evidence="2">
    <location>
        <position position="238"/>
    </location>
</feature>
<name>A0A255EEG1_9ACTN</name>
<dbReference type="PANTHER" id="PTHR10824:SF17">
    <property type="entry name" value="ACYL-COENZYME A THIOESTERASE 6"/>
    <property type="match status" value="1"/>
</dbReference>
<dbReference type="Pfam" id="PF04775">
    <property type="entry name" value="Bile_Hydr_Trans"/>
    <property type="match status" value="1"/>
</dbReference>
<dbReference type="Gene3D" id="3.40.50.1820">
    <property type="entry name" value="alpha/beta hydrolase"/>
    <property type="match status" value="1"/>
</dbReference>
<evidence type="ECO:0000313" key="5">
    <source>
        <dbReference type="EMBL" id="OYN87955.1"/>
    </source>
</evidence>
<gene>
    <name evidence="5" type="ORF">CGZ92_06770</name>
</gene>
<evidence type="ECO:0000313" key="6">
    <source>
        <dbReference type="Proteomes" id="UP000216533"/>
    </source>
</evidence>
<evidence type="ECO:0000259" key="3">
    <source>
        <dbReference type="Pfam" id="PF04775"/>
    </source>
</evidence>
<feature type="active site" description="Charge relay system" evidence="2">
    <location>
        <position position="352"/>
    </location>
</feature>
<keyword evidence="5" id="KW-0378">Hydrolase</keyword>
<dbReference type="RefSeq" id="WP_094450620.1">
    <property type="nucleotide sequence ID" value="NZ_NMVI01000015.1"/>
</dbReference>
<dbReference type="InterPro" id="IPR016662">
    <property type="entry name" value="Acyl-CoA_thioEstase_long-chain"/>
</dbReference>
<evidence type="ECO:0000259" key="4">
    <source>
        <dbReference type="Pfam" id="PF08840"/>
    </source>
</evidence>
<dbReference type="GO" id="GO:0006637">
    <property type="term" value="P:acyl-CoA metabolic process"/>
    <property type="evidence" value="ECO:0007669"/>
    <property type="project" value="InterPro"/>
</dbReference>
<accession>A0A255EEG1</accession>
<feature type="domain" description="Acyl-CoA thioester hydrolase/bile acid-CoA amino acid N-acetyltransferase" evidence="3">
    <location>
        <begin position="15"/>
        <end position="140"/>
    </location>
</feature>
<dbReference type="AlphaFoldDB" id="A0A255EEG1"/>
<dbReference type="PANTHER" id="PTHR10824">
    <property type="entry name" value="ACYL-COENZYME A THIOESTERASE-RELATED"/>
    <property type="match status" value="1"/>
</dbReference>
<dbReference type="SUPFAM" id="SSF53474">
    <property type="entry name" value="alpha/beta-Hydrolases"/>
    <property type="match status" value="1"/>
</dbReference>
<dbReference type="InterPro" id="IPR014940">
    <property type="entry name" value="BAAT_C"/>
</dbReference>
<evidence type="ECO:0000256" key="1">
    <source>
        <dbReference type="ARBA" id="ARBA00006538"/>
    </source>
</evidence>
<reference evidence="5 6" key="1">
    <citation type="submission" date="2017-07" db="EMBL/GenBank/DDBJ databases">
        <title>Draft whole genome sequences of clinical Proprionibacteriaceae strains.</title>
        <authorList>
            <person name="Bernier A.-M."/>
            <person name="Bernard K."/>
            <person name="Domingo M.-C."/>
        </authorList>
    </citation>
    <scope>NUCLEOTIDE SEQUENCE [LARGE SCALE GENOMIC DNA]</scope>
    <source>
        <strain evidence="5 6">NML 160184</strain>
    </source>
</reference>
<protein>
    <submittedName>
        <fullName evidence="5">Palmitoyl-CoA hydrolase</fullName>
    </submittedName>
</protein>
<comment type="caution">
    <text evidence="5">The sequence shown here is derived from an EMBL/GenBank/DDBJ whole genome shotgun (WGS) entry which is preliminary data.</text>
</comment>
<dbReference type="GO" id="GO:0006631">
    <property type="term" value="P:fatty acid metabolic process"/>
    <property type="evidence" value="ECO:0007669"/>
    <property type="project" value="TreeGrafter"/>
</dbReference>
<dbReference type="InterPro" id="IPR006862">
    <property type="entry name" value="Thio_Ohase/aa_AcTrfase"/>
</dbReference>
<feature type="active site" description="Charge relay system" evidence="2">
    <location>
        <position position="387"/>
    </location>
</feature>
<dbReference type="GO" id="GO:0047617">
    <property type="term" value="F:fatty acyl-CoA hydrolase activity"/>
    <property type="evidence" value="ECO:0007669"/>
    <property type="project" value="TreeGrafter"/>
</dbReference>
<proteinExistence type="inferred from homology"/>
<sequence>MTLTLTVSPADDLLDVPRHITVTGARPGTLVTLEATTVRAGQPWSARATYRVTPDGSIDLDRDPPAFGDYGRVDGMALLTSQQRESASGRSSTGPGIAALVTEPLVTAVRAWSEHEPHLRASATLTQRFLCAGVTRQEVRTPAADAFPGLVGTLFVPAGRGPHPTIMVLNGSGGGINEERAALYASRGIQALALGYFRAPGLPDHITGTPLEYFAAGLRWMHAQLAPRNGVVVVSGQSRGGELALLLGSLFPDLVGAVVGFVPGAHVHGSQGAADPEQGWDSPTWTLAGEPLDHLWDANPGVSWQPWTGGEPPHRHRNVYVDGLRDREFAARSRIAIEQFPGPVACVSGMDDRLWPSSMYSRQVMDTLREAGHTQEQLHLDYPDAGHAIGLPQLPVPQGLTTHPVSGITYTTGGTPAGNSFANADSFAQICRFVQRCTQQVIQPQPHQP</sequence>
<dbReference type="PIRSF" id="PIRSF016521">
    <property type="entry name" value="Acyl-CoA_hydro"/>
    <property type="match status" value="1"/>
</dbReference>
<dbReference type="Pfam" id="PF08840">
    <property type="entry name" value="BAAT_C"/>
    <property type="match status" value="1"/>
</dbReference>
<organism evidence="5 6">
    <name type="scientific">Parenemella sanctibonifatiensis</name>
    <dbReference type="NCBI Taxonomy" id="2016505"/>
    <lineage>
        <taxon>Bacteria</taxon>
        <taxon>Bacillati</taxon>
        <taxon>Actinomycetota</taxon>
        <taxon>Actinomycetes</taxon>
        <taxon>Propionibacteriales</taxon>
        <taxon>Propionibacteriaceae</taxon>
        <taxon>Parenemella</taxon>
    </lineage>
</organism>